<gene>
    <name evidence="2" type="ORF">D1627_00125</name>
</gene>
<keyword evidence="1" id="KW-0812">Transmembrane</keyword>
<dbReference type="InterPro" id="IPR008537">
    <property type="entry name" value="DUF819"/>
</dbReference>
<dbReference type="Proteomes" id="UP000266005">
    <property type="component" value="Unassembled WGS sequence"/>
</dbReference>
<feature type="transmembrane region" description="Helical" evidence="1">
    <location>
        <begin position="357"/>
        <end position="378"/>
    </location>
</feature>
<evidence type="ECO:0000313" key="3">
    <source>
        <dbReference type="Proteomes" id="UP000266005"/>
    </source>
</evidence>
<protein>
    <submittedName>
        <fullName evidence="2">DUF819 family protein</fullName>
    </submittedName>
</protein>
<organism evidence="2 3">
    <name type="scientific">Pontibacter oryzae</name>
    <dbReference type="NCBI Taxonomy" id="2304593"/>
    <lineage>
        <taxon>Bacteria</taxon>
        <taxon>Pseudomonadati</taxon>
        <taxon>Bacteroidota</taxon>
        <taxon>Cytophagia</taxon>
        <taxon>Cytophagales</taxon>
        <taxon>Hymenobacteraceae</taxon>
        <taxon>Pontibacter</taxon>
    </lineage>
</organism>
<dbReference type="RefSeq" id="WP_119430205.1">
    <property type="nucleotide sequence ID" value="NZ_QWGE01000001.1"/>
</dbReference>
<feature type="transmembrane region" description="Helical" evidence="1">
    <location>
        <begin position="170"/>
        <end position="192"/>
    </location>
</feature>
<sequence length="420" mass="45402">MNESSAPLITNEAVVLGILLVILAIVFQTSASTNRYWLRFYKVVPSVLLCYFLPALLNTFNIISGETSQLYFVASRFFLPASLILLTLSIDFKSLRMLGSKAVIMFFAGTVGVMLGGPLALFLVGSVFPDVLYTGTDEVWKGLSTISGSWIGGGANQAAMLEVFGASKEAFGQMIAVDVLVANVWMGFLLYWSQKPEKIDKLLGADSRPIRELEERLEGLQAGKRMIPTATSTMIVLGVAFGFTGFSHFFADIIAPYFAENYPALDAYSITSGFFWLVIIATTAGLALSFTKARELESYGASRFGTVFLYFLVATIGMSMDLAAVLDNPKLFLVGAFWIMFHILIMLVVARIIRAPFFYVAVGSQANIGGAASAPIVAVAFNKYLAPVGVLLAVLGYAVGTYGAYLCGLMLQAVWNMLAG</sequence>
<dbReference type="PANTHER" id="PTHR34289:SF8">
    <property type="entry name" value="DUF819 DOMAIN-CONTAINING PROTEIN"/>
    <property type="match status" value="1"/>
</dbReference>
<accession>A0A399SFB2</accession>
<name>A0A399SFB2_9BACT</name>
<reference evidence="3" key="1">
    <citation type="submission" date="2018-08" db="EMBL/GenBank/DDBJ databases">
        <title>Mucilaginibacter sp. MYSH2.</title>
        <authorList>
            <person name="Seo T."/>
        </authorList>
    </citation>
    <scope>NUCLEOTIDE SEQUENCE [LARGE SCALE GENOMIC DNA]</scope>
    <source>
        <strain evidence="3">KIRAN</strain>
    </source>
</reference>
<keyword evidence="1" id="KW-0472">Membrane</keyword>
<proteinExistence type="predicted"/>
<feature type="transmembrane region" description="Helical" evidence="1">
    <location>
        <begin position="69"/>
        <end position="90"/>
    </location>
</feature>
<dbReference type="AlphaFoldDB" id="A0A399SFB2"/>
<comment type="caution">
    <text evidence="2">The sequence shown here is derived from an EMBL/GenBank/DDBJ whole genome shotgun (WGS) entry which is preliminary data.</text>
</comment>
<dbReference type="OrthoDB" id="653763at2"/>
<feature type="transmembrane region" description="Helical" evidence="1">
    <location>
        <begin position="303"/>
        <end position="325"/>
    </location>
</feature>
<evidence type="ECO:0000256" key="1">
    <source>
        <dbReference type="SAM" id="Phobius"/>
    </source>
</evidence>
<keyword evidence="1" id="KW-1133">Transmembrane helix</keyword>
<feature type="transmembrane region" description="Helical" evidence="1">
    <location>
        <begin position="13"/>
        <end position="31"/>
    </location>
</feature>
<keyword evidence="3" id="KW-1185">Reference proteome</keyword>
<feature type="transmembrane region" description="Helical" evidence="1">
    <location>
        <begin position="270"/>
        <end position="291"/>
    </location>
</feature>
<feature type="transmembrane region" description="Helical" evidence="1">
    <location>
        <begin position="43"/>
        <end position="63"/>
    </location>
</feature>
<dbReference type="EMBL" id="QWGE01000001">
    <property type="protein sequence ID" value="RIJ42320.1"/>
    <property type="molecule type" value="Genomic_DNA"/>
</dbReference>
<feature type="transmembrane region" description="Helical" evidence="1">
    <location>
        <begin position="384"/>
        <end position="407"/>
    </location>
</feature>
<feature type="transmembrane region" description="Helical" evidence="1">
    <location>
        <begin position="234"/>
        <end position="258"/>
    </location>
</feature>
<feature type="transmembrane region" description="Helical" evidence="1">
    <location>
        <begin position="331"/>
        <end position="350"/>
    </location>
</feature>
<dbReference type="Pfam" id="PF05684">
    <property type="entry name" value="DUF819"/>
    <property type="match status" value="1"/>
</dbReference>
<evidence type="ECO:0000313" key="2">
    <source>
        <dbReference type="EMBL" id="RIJ42320.1"/>
    </source>
</evidence>
<dbReference type="PANTHER" id="PTHR34289">
    <property type="entry name" value="PROTEIN, PUTATIVE (DUF819)-RELATED"/>
    <property type="match status" value="1"/>
</dbReference>
<feature type="transmembrane region" description="Helical" evidence="1">
    <location>
        <begin position="102"/>
        <end position="124"/>
    </location>
</feature>